<proteinExistence type="inferred from homology"/>
<dbReference type="Gene3D" id="2.60.120.950">
    <property type="entry name" value="Circovirus capsid protein"/>
    <property type="match status" value="2"/>
</dbReference>
<sequence>MRVRRHARASRRSYRTRPLNRYRRRRQNRFKLFHLRLRRTLTADWPTAPVKPTNDPQTETPLLWNFDHLSFKLTDFLQASHGIGNFQHLPPFRYYKFKKVYVRAKWINWPKTLMENVLGRTALDLDGEDQGRGNATRSHLDPGTVPGTLEPPKDPNKAPFIYDPLQDRSSSRSFNMASGFKRGLTPKPMFTQDITSPSATAPWLTRGTPWVSVMQGANMVWNGLSISLRQMKDMRPTTPDTSTSQIPQVQYDISAYIAFKEFDYETSRQL</sequence>
<dbReference type="GO" id="GO:0039615">
    <property type="term" value="C:T=1 icosahedral viral capsid"/>
    <property type="evidence" value="ECO:0007669"/>
    <property type="project" value="UniProtKB-KW"/>
</dbReference>
<dbReference type="Proteomes" id="UP000120759">
    <property type="component" value="Segment"/>
</dbReference>
<evidence type="ECO:0000256" key="6">
    <source>
        <dbReference type="ARBA" id="ARBA00022561"/>
    </source>
</evidence>
<keyword evidence="14" id="KW-1160">Virus entry into host cell</keyword>
<dbReference type="GO" id="GO:0019062">
    <property type="term" value="P:virion attachment to host cell"/>
    <property type="evidence" value="ECO:0007669"/>
    <property type="project" value="UniProtKB-KW"/>
</dbReference>
<keyword evidence="12" id="KW-1164">Virus endocytosis by host</keyword>
<comment type="subunit">
    <text evidence="15">Homomultimer. Assembles in the nucleus, presumably in an immature form, then migrates to the cytoplasm once assembled as mature virion. Interacts with Rep; this interaction relocates Rep into the nucleus.</text>
</comment>
<dbReference type="GO" id="GO:0042025">
    <property type="term" value="C:host cell nucleus"/>
    <property type="evidence" value="ECO:0007669"/>
    <property type="project" value="UniProtKB-SubCell"/>
</dbReference>
<dbReference type="GO" id="GO:0003677">
    <property type="term" value="F:DNA binding"/>
    <property type="evidence" value="ECO:0007669"/>
    <property type="project" value="UniProtKB-KW"/>
</dbReference>
<dbReference type="GO" id="GO:0075732">
    <property type="term" value="P:viral penetration into host nucleus"/>
    <property type="evidence" value="ECO:0007669"/>
    <property type="project" value="UniProtKB-KW"/>
</dbReference>
<dbReference type="GO" id="GO:0075509">
    <property type="term" value="P:endocytosis involved in viral entry into host cell"/>
    <property type="evidence" value="ECO:0007669"/>
    <property type="project" value="UniProtKB-KW"/>
</dbReference>
<evidence type="ECO:0000256" key="13">
    <source>
        <dbReference type="ARBA" id="ARBA00023125"/>
    </source>
</evidence>
<dbReference type="InterPro" id="IPR003383">
    <property type="entry name" value="Circovirus_capsid"/>
</dbReference>
<keyword evidence="4" id="KW-1140">T=1 icosahedral capsid protein</keyword>
<evidence type="ECO:0000256" key="9">
    <source>
        <dbReference type="ARBA" id="ARBA00022595"/>
    </source>
</evidence>
<evidence type="ECO:0000256" key="10">
    <source>
        <dbReference type="ARBA" id="ARBA00022804"/>
    </source>
</evidence>
<evidence type="ECO:0000313" key="18">
    <source>
        <dbReference type="Proteomes" id="UP000120759"/>
    </source>
</evidence>
<evidence type="ECO:0000256" key="2">
    <source>
        <dbReference type="ARBA" id="ARBA00004328"/>
    </source>
</evidence>
<accession>A0A068JC27</accession>
<name>A0A068JC27_9CIRC</name>
<keyword evidence="11" id="KW-0946">Virion</keyword>
<keyword evidence="6" id="KW-0167">Capsid protein</keyword>
<dbReference type="Pfam" id="PF02443">
    <property type="entry name" value="Circo_capsid"/>
    <property type="match status" value="1"/>
</dbReference>
<evidence type="ECO:0000256" key="5">
    <source>
        <dbReference type="ARBA" id="ARBA00022524"/>
    </source>
</evidence>
<evidence type="ECO:0000256" key="3">
    <source>
        <dbReference type="ARBA" id="ARBA00010301"/>
    </source>
</evidence>
<reference evidence="17 18" key="1">
    <citation type="submission" date="2013-11" db="EMBL/GenBank/DDBJ databases">
        <title>Whole-genome sequencing of canine circovirus isolated in Germany.</title>
        <authorList>
            <person name="Halami M.Y."/>
            <person name="Friedrich M."/>
            <person name="Pesavento P."/>
            <person name="Vahlenkamp T.W."/>
        </authorList>
    </citation>
    <scope>NUCLEOTIDE SEQUENCE [LARGE SCALE GENOMIC DNA]</scope>
    <source>
        <strain evidence="17">Ha13</strain>
    </source>
</reference>
<dbReference type="GO" id="GO:0043657">
    <property type="term" value="C:host cell"/>
    <property type="evidence" value="ECO:0007669"/>
    <property type="project" value="GOC"/>
</dbReference>
<dbReference type="EMBL" id="KF887949">
    <property type="protein sequence ID" value="AIE16050.1"/>
    <property type="molecule type" value="Genomic_DNA"/>
</dbReference>
<keyword evidence="7" id="KW-1048">Host nucleus</keyword>
<keyword evidence="13" id="KW-0238">DNA-binding</keyword>
<keyword evidence="10" id="KW-1161">Viral attachment to host cell</keyword>
<evidence type="ECO:0000256" key="14">
    <source>
        <dbReference type="ARBA" id="ARBA00023296"/>
    </source>
</evidence>
<evidence type="ECO:0000256" key="12">
    <source>
        <dbReference type="ARBA" id="ARBA00022890"/>
    </source>
</evidence>
<evidence type="ECO:0000256" key="11">
    <source>
        <dbReference type="ARBA" id="ARBA00022844"/>
    </source>
</evidence>
<comment type="similarity">
    <text evidence="3">Belongs to the circoviridae capsid protein family.</text>
</comment>
<evidence type="ECO:0000256" key="16">
    <source>
        <dbReference type="SAM" id="MobiDB-lite"/>
    </source>
</evidence>
<organism evidence="17 18">
    <name type="scientific">Canine circovirus</name>
    <dbReference type="NCBI Taxonomy" id="1194757"/>
    <lineage>
        <taxon>Viruses</taxon>
        <taxon>Monodnaviria</taxon>
        <taxon>Shotokuvirae</taxon>
        <taxon>Cressdnaviricota</taxon>
        <taxon>Arfiviricetes</taxon>
        <taxon>Cirlivirales</taxon>
        <taxon>Circoviridae</taxon>
        <taxon>Circovirus</taxon>
        <taxon>Circovirus canine</taxon>
    </lineage>
</organism>
<evidence type="ECO:0000256" key="7">
    <source>
        <dbReference type="ARBA" id="ARBA00022562"/>
    </source>
</evidence>
<evidence type="ECO:0000313" key="17">
    <source>
        <dbReference type="EMBL" id="AIE16050.1"/>
    </source>
</evidence>
<evidence type="ECO:0000256" key="15">
    <source>
        <dbReference type="ARBA" id="ARBA00046863"/>
    </source>
</evidence>
<keyword evidence="8" id="KW-0945">Host-virus interaction</keyword>
<feature type="region of interest" description="Disordered" evidence="16">
    <location>
        <begin position="127"/>
        <end position="171"/>
    </location>
</feature>
<comment type="subcellular location">
    <subcellularLocation>
        <location evidence="1">Host nucleus</location>
    </subcellularLocation>
    <subcellularLocation>
        <location evidence="2">Virion</location>
    </subcellularLocation>
</comment>
<protein>
    <submittedName>
        <fullName evidence="17">Putative capsid protein</fullName>
    </submittedName>
</protein>
<evidence type="ECO:0000256" key="8">
    <source>
        <dbReference type="ARBA" id="ARBA00022581"/>
    </source>
</evidence>
<dbReference type="InterPro" id="IPR038652">
    <property type="entry name" value="Circovirus_capsid_sf"/>
</dbReference>
<evidence type="ECO:0000256" key="4">
    <source>
        <dbReference type="ARBA" id="ARBA00022431"/>
    </source>
</evidence>
<evidence type="ECO:0000256" key="1">
    <source>
        <dbReference type="ARBA" id="ARBA00004147"/>
    </source>
</evidence>
<dbReference type="GO" id="GO:0019069">
    <property type="term" value="P:viral capsid assembly"/>
    <property type="evidence" value="ECO:0007669"/>
    <property type="project" value="InterPro"/>
</dbReference>
<keyword evidence="5" id="KW-1163">Viral penetration into host nucleus</keyword>
<keyword evidence="9" id="KW-1162">Viral penetration into host cytoplasm</keyword>